<dbReference type="Proteomes" id="UP000236630">
    <property type="component" value="Unassembled WGS sequence"/>
</dbReference>
<gene>
    <name evidence="1" type="ORF">CUMW_278450</name>
</gene>
<dbReference type="AlphaFoldDB" id="A0A2H5N651"/>
<comment type="caution">
    <text evidence="1">The sequence shown here is derived from an EMBL/GenBank/DDBJ whole genome shotgun (WGS) entry which is preliminary data.</text>
</comment>
<proteinExistence type="predicted"/>
<reference evidence="1 2" key="1">
    <citation type="journal article" date="2017" name="Front. Genet.">
        <title>Draft sequencing of the heterozygous diploid genome of Satsuma (Citrus unshiu Marc.) using a hybrid assembly approach.</title>
        <authorList>
            <person name="Shimizu T."/>
            <person name="Tanizawa Y."/>
            <person name="Mochizuki T."/>
            <person name="Nagasaki H."/>
            <person name="Yoshioka T."/>
            <person name="Toyoda A."/>
            <person name="Fujiyama A."/>
            <person name="Kaminuma E."/>
            <person name="Nakamura Y."/>
        </authorList>
    </citation>
    <scope>NUCLEOTIDE SEQUENCE [LARGE SCALE GENOMIC DNA]</scope>
    <source>
        <strain evidence="2">cv. Miyagawa wase</strain>
    </source>
</reference>
<dbReference type="EMBL" id="BDQV01001958">
    <property type="protein sequence ID" value="GAY35437.1"/>
    <property type="molecule type" value="Genomic_DNA"/>
</dbReference>
<evidence type="ECO:0000313" key="2">
    <source>
        <dbReference type="Proteomes" id="UP000236630"/>
    </source>
</evidence>
<feature type="non-terminal residue" evidence="1">
    <location>
        <position position="53"/>
    </location>
</feature>
<name>A0A2H5N651_CITUN</name>
<accession>A0A2H5N651</accession>
<sequence length="53" mass="6050">MKILLNNSDGDREGTRTYAKYRGWVRGDWSPPLLSPLPSLLRSLKPFASVLYI</sequence>
<evidence type="ECO:0000313" key="1">
    <source>
        <dbReference type="EMBL" id="GAY35437.1"/>
    </source>
</evidence>
<keyword evidence="2" id="KW-1185">Reference proteome</keyword>
<organism evidence="1 2">
    <name type="scientific">Citrus unshiu</name>
    <name type="common">Satsuma mandarin</name>
    <name type="synonym">Citrus nobilis var. unshiu</name>
    <dbReference type="NCBI Taxonomy" id="55188"/>
    <lineage>
        <taxon>Eukaryota</taxon>
        <taxon>Viridiplantae</taxon>
        <taxon>Streptophyta</taxon>
        <taxon>Embryophyta</taxon>
        <taxon>Tracheophyta</taxon>
        <taxon>Spermatophyta</taxon>
        <taxon>Magnoliopsida</taxon>
        <taxon>eudicotyledons</taxon>
        <taxon>Gunneridae</taxon>
        <taxon>Pentapetalae</taxon>
        <taxon>rosids</taxon>
        <taxon>malvids</taxon>
        <taxon>Sapindales</taxon>
        <taxon>Rutaceae</taxon>
        <taxon>Aurantioideae</taxon>
        <taxon>Citrus</taxon>
    </lineage>
</organism>
<protein>
    <submittedName>
        <fullName evidence="1">Uncharacterized protein</fullName>
    </submittedName>
</protein>